<evidence type="ECO:0000313" key="4">
    <source>
        <dbReference type="Proteomes" id="UP001287356"/>
    </source>
</evidence>
<feature type="region of interest" description="Disordered" evidence="1">
    <location>
        <begin position="365"/>
        <end position="385"/>
    </location>
</feature>
<dbReference type="FunFam" id="3.40.50.720:FF:000481">
    <property type="entry name" value="Alcohol dehydrogenase, variant"/>
    <property type="match status" value="1"/>
</dbReference>
<accession>A0AAE0JSH4</accession>
<dbReference type="AlphaFoldDB" id="A0AAE0JSH4"/>
<dbReference type="EMBL" id="JAULSN010000015">
    <property type="protein sequence ID" value="KAK3358628.1"/>
    <property type="molecule type" value="Genomic_DNA"/>
</dbReference>
<evidence type="ECO:0000313" key="3">
    <source>
        <dbReference type="EMBL" id="KAK3358628.1"/>
    </source>
</evidence>
<dbReference type="SMART" id="SM00829">
    <property type="entry name" value="PKS_ER"/>
    <property type="match status" value="1"/>
</dbReference>
<dbReference type="SUPFAM" id="SSF51735">
    <property type="entry name" value="NAD(P)-binding Rossmann-fold domains"/>
    <property type="match status" value="1"/>
</dbReference>
<dbReference type="InterPro" id="IPR013154">
    <property type="entry name" value="ADH-like_N"/>
</dbReference>
<dbReference type="Pfam" id="PF00107">
    <property type="entry name" value="ADH_zinc_N"/>
    <property type="match status" value="1"/>
</dbReference>
<name>A0AAE0JSH4_9PEZI</name>
<dbReference type="GO" id="GO:0016491">
    <property type="term" value="F:oxidoreductase activity"/>
    <property type="evidence" value="ECO:0007669"/>
    <property type="project" value="InterPro"/>
</dbReference>
<feature type="compositionally biased region" description="Acidic residues" evidence="1">
    <location>
        <begin position="365"/>
        <end position="374"/>
    </location>
</feature>
<dbReference type="Proteomes" id="UP001287356">
    <property type="component" value="Unassembled WGS sequence"/>
</dbReference>
<dbReference type="Gene3D" id="3.90.180.10">
    <property type="entry name" value="Medium-chain alcohol dehydrogenases, catalytic domain"/>
    <property type="match status" value="1"/>
</dbReference>
<dbReference type="PANTHER" id="PTHR45033">
    <property type="match status" value="1"/>
</dbReference>
<reference evidence="3" key="2">
    <citation type="submission" date="2023-06" db="EMBL/GenBank/DDBJ databases">
        <authorList>
            <consortium name="Lawrence Berkeley National Laboratory"/>
            <person name="Haridas S."/>
            <person name="Hensen N."/>
            <person name="Bonometti L."/>
            <person name="Westerberg I."/>
            <person name="Brannstrom I.O."/>
            <person name="Guillou S."/>
            <person name="Cros-Aarteil S."/>
            <person name="Calhoun S."/>
            <person name="Kuo A."/>
            <person name="Mondo S."/>
            <person name="Pangilinan J."/>
            <person name="Riley R."/>
            <person name="Labutti K."/>
            <person name="Andreopoulos B."/>
            <person name="Lipzen A."/>
            <person name="Chen C."/>
            <person name="Yanf M."/>
            <person name="Daum C."/>
            <person name="Ng V."/>
            <person name="Clum A."/>
            <person name="Steindorff A."/>
            <person name="Ohm R."/>
            <person name="Martin F."/>
            <person name="Silar P."/>
            <person name="Natvig D."/>
            <person name="Lalanne C."/>
            <person name="Gautier V."/>
            <person name="Ament-Velasquez S.L."/>
            <person name="Kruys A."/>
            <person name="Hutchinson M.I."/>
            <person name="Powell A.J."/>
            <person name="Barry K."/>
            <person name="Miller A.N."/>
            <person name="Grigoriev I.V."/>
            <person name="Debuchy R."/>
            <person name="Gladieux P."/>
            <person name="Thoren M.H."/>
            <person name="Johannesson H."/>
        </authorList>
    </citation>
    <scope>NUCLEOTIDE SEQUENCE</scope>
    <source>
        <strain evidence="3">CBS 958.72</strain>
    </source>
</reference>
<reference evidence="3" key="1">
    <citation type="journal article" date="2023" name="Mol. Phylogenet. Evol.">
        <title>Genome-scale phylogeny and comparative genomics of the fungal order Sordariales.</title>
        <authorList>
            <person name="Hensen N."/>
            <person name="Bonometti L."/>
            <person name="Westerberg I."/>
            <person name="Brannstrom I.O."/>
            <person name="Guillou S."/>
            <person name="Cros-Aarteil S."/>
            <person name="Calhoun S."/>
            <person name="Haridas S."/>
            <person name="Kuo A."/>
            <person name="Mondo S."/>
            <person name="Pangilinan J."/>
            <person name="Riley R."/>
            <person name="LaButti K."/>
            <person name="Andreopoulos B."/>
            <person name="Lipzen A."/>
            <person name="Chen C."/>
            <person name="Yan M."/>
            <person name="Daum C."/>
            <person name="Ng V."/>
            <person name="Clum A."/>
            <person name="Steindorff A."/>
            <person name="Ohm R.A."/>
            <person name="Martin F."/>
            <person name="Silar P."/>
            <person name="Natvig D.O."/>
            <person name="Lalanne C."/>
            <person name="Gautier V."/>
            <person name="Ament-Velasquez S.L."/>
            <person name="Kruys A."/>
            <person name="Hutchinson M.I."/>
            <person name="Powell A.J."/>
            <person name="Barry K."/>
            <person name="Miller A.N."/>
            <person name="Grigoriev I.V."/>
            <person name="Debuchy R."/>
            <person name="Gladieux P."/>
            <person name="Hiltunen Thoren M."/>
            <person name="Johannesson H."/>
        </authorList>
    </citation>
    <scope>NUCLEOTIDE SEQUENCE</scope>
    <source>
        <strain evidence="3">CBS 958.72</strain>
    </source>
</reference>
<dbReference type="InterPro" id="IPR052711">
    <property type="entry name" value="Zinc_ADH-like"/>
</dbReference>
<dbReference type="InterPro" id="IPR011032">
    <property type="entry name" value="GroES-like_sf"/>
</dbReference>
<dbReference type="Gene3D" id="3.40.50.720">
    <property type="entry name" value="NAD(P)-binding Rossmann-like Domain"/>
    <property type="match status" value="1"/>
</dbReference>
<dbReference type="SUPFAM" id="SSF50129">
    <property type="entry name" value="GroES-like"/>
    <property type="match status" value="1"/>
</dbReference>
<dbReference type="Pfam" id="PF08240">
    <property type="entry name" value="ADH_N"/>
    <property type="match status" value="1"/>
</dbReference>
<feature type="domain" description="Enoyl reductase (ER)" evidence="2">
    <location>
        <begin position="20"/>
        <end position="359"/>
    </location>
</feature>
<dbReference type="PANTHER" id="PTHR45033:SF3">
    <property type="entry name" value="DEHYDROGENASE, PUTATIVE (AFU_ORTHOLOGUE AFUA_2G13270)-RELATED"/>
    <property type="match status" value="1"/>
</dbReference>
<keyword evidence="4" id="KW-1185">Reference proteome</keyword>
<protein>
    <recommendedName>
        <fullName evidence="2">Enoyl reductase (ER) domain-containing protein</fullName>
    </recommendedName>
</protein>
<dbReference type="InterPro" id="IPR020843">
    <property type="entry name" value="ER"/>
</dbReference>
<evidence type="ECO:0000259" key="2">
    <source>
        <dbReference type="SMART" id="SM00829"/>
    </source>
</evidence>
<gene>
    <name evidence="3" type="ORF">B0T24DRAFT_127739</name>
</gene>
<organism evidence="3 4">
    <name type="scientific">Lasiosphaeria ovina</name>
    <dbReference type="NCBI Taxonomy" id="92902"/>
    <lineage>
        <taxon>Eukaryota</taxon>
        <taxon>Fungi</taxon>
        <taxon>Dikarya</taxon>
        <taxon>Ascomycota</taxon>
        <taxon>Pezizomycotina</taxon>
        <taxon>Sordariomycetes</taxon>
        <taxon>Sordariomycetidae</taxon>
        <taxon>Sordariales</taxon>
        <taxon>Lasiosphaeriaceae</taxon>
        <taxon>Lasiosphaeria</taxon>
    </lineage>
</organism>
<evidence type="ECO:0000256" key="1">
    <source>
        <dbReference type="SAM" id="MobiDB-lite"/>
    </source>
</evidence>
<sequence>MPSKRLAKMPLALTIKKIEGKPGQVYYPLQLNEVPKPSPGAKQLLVRLKAASLNHRDLFIRQHLYPGISFEHPLLADGYGIVEAAGPGCSSDLVNKAVLLTPMRGWEADPAGPEVLSAYTILGSSVLDDAGTAQDYVVVPEDEVVRAPVHLTPAEAASLPLVGLTAWRAFATKSAAARPGTNILITGIGGGVALQALQFAVATGCNVFVTSSDDAKIARAVADLGARAGVSYRAPDWDRQLAKLLPADRPYLDAVIDGAGGDVVARTVRLLKPGGVVACYGMTAGPKMDWLMQAVLKNVELRGCTMGSKAEFRAMVDFVGAHGIRPVVSRVVQGLRDLAAIDGLFEDMKAGRQFGKLAVLIGDDEGGEGTEDGDAASSSSSSPKL</sequence>
<comment type="caution">
    <text evidence="3">The sequence shown here is derived from an EMBL/GenBank/DDBJ whole genome shotgun (WGS) entry which is preliminary data.</text>
</comment>
<proteinExistence type="predicted"/>
<dbReference type="InterPro" id="IPR036291">
    <property type="entry name" value="NAD(P)-bd_dom_sf"/>
</dbReference>
<dbReference type="InterPro" id="IPR013149">
    <property type="entry name" value="ADH-like_C"/>
</dbReference>